<reference evidence="1 2" key="1">
    <citation type="submission" date="2020-04" db="EMBL/GenBank/DDBJ databases">
        <title>Perkinsus chesapeaki whole genome sequence.</title>
        <authorList>
            <person name="Bogema D.R."/>
        </authorList>
    </citation>
    <scope>NUCLEOTIDE SEQUENCE [LARGE SCALE GENOMIC DNA]</scope>
    <source>
        <strain evidence="1">ATCC PRA-425</strain>
    </source>
</reference>
<dbReference type="Proteomes" id="UP000591131">
    <property type="component" value="Unassembled WGS sequence"/>
</dbReference>
<name>A0A7J6MKF9_PERCH</name>
<comment type="caution">
    <text evidence="1">The sequence shown here is derived from an EMBL/GenBank/DDBJ whole genome shotgun (WGS) entry which is preliminary data.</text>
</comment>
<organism evidence="1 2">
    <name type="scientific">Perkinsus chesapeaki</name>
    <name type="common">Clam parasite</name>
    <name type="synonym">Perkinsus andrewsi</name>
    <dbReference type="NCBI Taxonomy" id="330153"/>
    <lineage>
        <taxon>Eukaryota</taxon>
        <taxon>Sar</taxon>
        <taxon>Alveolata</taxon>
        <taxon>Perkinsozoa</taxon>
        <taxon>Perkinsea</taxon>
        <taxon>Perkinsida</taxon>
        <taxon>Perkinsidae</taxon>
        <taxon>Perkinsus</taxon>
    </lineage>
</organism>
<evidence type="ECO:0000313" key="2">
    <source>
        <dbReference type="Proteomes" id="UP000591131"/>
    </source>
</evidence>
<keyword evidence="2" id="KW-1185">Reference proteome</keyword>
<proteinExistence type="predicted"/>
<dbReference type="AlphaFoldDB" id="A0A7J6MKF9"/>
<accession>A0A7J6MKF9</accession>
<evidence type="ECO:0000313" key="1">
    <source>
        <dbReference type="EMBL" id="KAF4672043.1"/>
    </source>
</evidence>
<protein>
    <submittedName>
        <fullName evidence="1">Uncharacterized protein</fullName>
    </submittedName>
</protein>
<sequence>MPSTATAAAKEKVVEGELPPSGALSARYWSKYRHSRNSRKPCKINIKTDDPPADHKGLKAFAYRENEARNLGKPEYTVVEGVTSVQVFSKIPNFTDFTAELVQIQPGFSVPTERYALGDIFVIVLDCADGELECLMGKDTKSVDGELDDGATVLWQNPLQSACNVGHSARHPI</sequence>
<dbReference type="EMBL" id="JAAPAO010000121">
    <property type="protein sequence ID" value="KAF4672043.1"/>
    <property type="molecule type" value="Genomic_DNA"/>
</dbReference>
<gene>
    <name evidence="1" type="ORF">FOL47_000983</name>
</gene>